<dbReference type="InterPro" id="IPR029068">
    <property type="entry name" value="Glyas_Bleomycin-R_OHBP_Dase"/>
</dbReference>
<dbReference type="InterPro" id="IPR004360">
    <property type="entry name" value="Glyas_Fos-R_dOase_dom"/>
</dbReference>
<gene>
    <name evidence="2" type="ORF">EOE48_18215</name>
</gene>
<feature type="domain" description="VOC" evidence="1">
    <location>
        <begin position="8"/>
        <end position="125"/>
    </location>
</feature>
<evidence type="ECO:0000259" key="1">
    <source>
        <dbReference type="PROSITE" id="PS51819"/>
    </source>
</evidence>
<feature type="domain" description="VOC" evidence="1">
    <location>
        <begin position="137"/>
        <end position="255"/>
    </location>
</feature>
<evidence type="ECO:0000313" key="2">
    <source>
        <dbReference type="EMBL" id="RVU15997.1"/>
    </source>
</evidence>
<evidence type="ECO:0000313" key="3">
    <source>
        <dbReference type="Proteomes" id="UP000286997"/>
    </source>
</evidence>
<accession>A0A3S2XJ14</accession>
<dbReference type="PANTHER" id="PTHR33993">
    <property type="entry name" value="GLYOXALASE-RELATED"/>
    <property type="match status" value="1"/>
</dbReference>
<dbReference type="SUPFAM" id="SSF54593">
    <property type="entry name" value="Glyoxalase/Bleomycin resistance protein/Dihydroxybiphenyl dioxygenase"/>
    <property type="match status" value="2"/>
</dbReference>
<name>A0A3S2XJ14_9HYPH</name>
<dbReference type="InterPro" id="IPR052164">
    <property type="entry name" value="Anthracycline_SecMetBiosynth"/>
</dbReference>
<dbReference type="Gene3D" id="3.10.180.10">
    <property type="entry name" value="2,3-Dihydroxybiphenyl 1,2-Dioxygenase, domain 1"/>
    <property type="match status" value="2"/>
</dbReference>
<proteinExistence type="predicted"/>
<dbReference type="AlphaFoldDB" id="A0A3S2XJ14"/>
<dbReference type="RefSeq" id="WP_127731727.1">
    <property type="nucleotide sequence ID" value="NZ_SACP01000018.1"/>
</dbReference>
<protein>
    <submittedName>
        <fullName evidence="2">VOC family protein</fullName>
    </submittedName>
</protein>
<dbReference type="InterPro" id="IPR037523">
    <property type="entry name" value="VOC_core"/>
</dbReference>
<dbReference type="OrthoDB" id="9793039at2"/>
<dbReference type="EMBL" id="SACP01000018">
    <property type="protein sequence ID" value="RVU15997.1"/>
    <property type="molecule type" value="Genomic_DNA"/>
</dbReference>
<organism evidence="2 3">
    <name type="scientific">Methylobacterium oryzihabitans</name>
    <dbReference type="NCBI Taxonomy" id="2499852"/>
    <lineage>
        <taxon>Bacteria</taxon>
        <taxon>Pseudomonadati</taxon>
        <taxon>Pseudomonadota</taxon>
        <taxon>Alphaproteobacteria</taxon>
        <taxon>Hyphomicrobiales</taxon>
        <taxon>Methylobacteriaceae</taxon>
        <taxon>Methylobacterium</taxon>
    </lineage>
</organism>
<dbReference type="PROSITE" id="PS51819">
    <property type="entry name" value="VOC"/>
    <property type="match status" value="2"/>
</dbReference>
<dbReference type="PANTHER" id="PTHR33993:SF14">
    <property type="entry name" value="GB|AAF24581.1"/>
    <property type="match status" value="1"/>
</dbReference>
<sequence>MTASSAKPFVWYELMTTDPDAARDFYAAVIGWSARDWGGQGPRYTIMSAGERMVAGVMALPDEARAAGVPPCWIGSIAADDADAATDRLVAAGGRLLRAPEDIPGVGRFSVVADPGGGTFQLLATAEPPGPPSAPGAPGHVGWHELCAEDGGEAMAFYAGQFGWTADEALDMGPMGLYRLFSVDGRSSGGIMTRPPQVPMPGWLFYVTVPALDAAVARVGEAGGQVLMGPMQVPGGSWIARCLDPQGALFALTGPSR</sequence>
<comment type="caution">
    <text evidence="2">The sequence shown here is derived from an EMBL/GenBank/DDBJ whole genome shotgun (WGS) entry which is preliminary data.</text>
</comment>
<reference evidence="2 3" key="1">
    <citation type="submission" date="2019-01" db="EMBL/GenBank/DDBJ databases">
        <authorList>
            <person name="Chen W.-M."/>
        </authorList>
    </citation>
    <scope>NUCLEOTIDE SEQUENCE [LARGE SCALE GENOMIC DNA]</scope>
    <source>
        <strain evidence="2 3">TER-1</strain>
    </source>
</reference>
<dbReference type="Pfam" id="PF00903">
    <property type="entry name" value="Glyoxalase"/>
    <property type="match status" value="2"/>
</dbReference>
<dbReference type="Proteomes" id="UP000286997">
    <property type="component" value="Unassembled WGS sequence"/>
</dbReference>
<keyword evidence="3" id="KW-1185">Reference proteome</keyword>
<dbReference type="CDD" id="cd07247">
    <property type="entry name" value="SgaA_N_like"/>
    <property type="match status" value="2"/>
</dbReference>